<comment type="caution">
    <text evidence="9">The sequence shown here is derived from an EMBL/GenBank/DDBJ whole genome shotgun (WGS) entry which is preliminary data.</text>
</comment>
<dbReference type="EMBL" id="JEMG01000001">
    <property type="protein sequence ID" value="EYC50462.1"/>
    <property type="molecule type" value="Genomic_DNA"/>
</dbReference>
<dbReference type="GO" id="GO:0016787">
    <property type="term" value="F:hydrolase activity"/>
    <property type="evidence" value="ECO:0007669"/>
    <property type="project" value="UniProtKB-KW"/>
</dbReference>
<dbReference type="STRING" id="1458275.AZ34_04905"/>
<proteinExistence type="inferred from homology"/>
<evidence type="ECO:0000313" key="10">
    <source>
        <dbReference type="Proteomes" id="UP000023268"/>
    </source>
</evidence>
<name>A0A016XFX4_9BURK</name>
<evidence type="ECO:0000259" key="8">
    <source>
        <dbReference type="Pfam" id="PF08340"/>
    </source>
</evidence>
<sequence length="329" mass="36344">MPVYSMTGYASTQHEARKDPAMTTAAAGTGDHSAFSSAAAASPASGPSGARLGLEIRSVNGRFLDLTLRLPEELRASEPALRELVQGRLKRGKVELRAFIETGDGEALGDPSPRLLQRLGALQENVRTWLPTARELSVADVLRLAAQQHESERRAQPQDWGTLAQQLTTQALEALLQAREREGARLSTMLLGHIAQLRQLTTQAQPLVPQLVEQQRQRFLERWKEAMNLSEGSATPEAAQDRALTEATAYAIRIDVAEELTRLGAHLDEIERLLKKGGELGKRLDFLIQELHREANTLGSKSATLELTRISVDMKVLIEQMREQVQNLE</sequence>
<evidence type="ECO:0000256" key="4">
    <source>
        <dbReference type="ARBA" id="ARBA00022801"/>
    </source>
</evidence>
<dbReference type="InterPro" id="IPR005229">
    <property type="entry name" value="YicC/YloC-like"/>
</dbReference>
<dbReference type="Pfam" id="PF03755">
    <property type="entry name" value="YicC-like_N"/>
    <property type="match status" value="1"/>
</dbReference>
<dbReference type="NCBIfam" id="TIGR00255">
    <property type="entry name" value="YicC/YloC family endoribonuclease"/>
    <property type="match status" value="1"/>
</dbReference>
<evidence type="ECO:0000256" key="5">
    <source>
        <dbReference type="ARBA" id="ARBA00035648"/>
    </source>
</evidence>
<evidence type="ECO:0000256" key="1">
    <source>
        <dbReference type="ARBA" id="ARBA00001968"/>
    </source>
</evidence>
<keyword evidence="4" id="KW-0378">Hydrolase</keyword>
<evidence type="ECO:0000256" key="6">
    <source>
        <dbReference type="SAM" id="MobiDB-lite"/>
    </source>
</evidence>
<organism evidence="9 10">
    <name type="scientific">Hylemonella gracilis str. Niagara R</name>
    <dbReference type="NCBI Taxonomy" id="1458275"/>
    <lineage>
        <taxon>Bacteria</taxon>
        <taxon>Pseudomonadati</taxon>
        <taxon>Pseudomonadota</taxon>
        <taxon>Betaproteobacteria</taxon>
        <taxon>Burkholderiales</taxon>
        <taxon>Comamonadaceae</taxon>
        <taxon>Hylemonella</taxon>
    </lineage>
</organism>
<dbReference type="InterPro" id="IPR013527">
    <property type="entry name" value="YicC-like_N"/>
</dbReference>
<feature type="domain" description="Endoribonuclease YicC-like N-terminal" evidence="7">
    <location>
        <begin position="3"/>
        <end position="187"/>
    </location>
</feature>
<dbReference type="InterPro" id="IPR013551">
    <property type="entry name" value="YicC-like_C"/>
</dbReference>
<evidence type="ECO:0000256" key="3">
    <source>
        <dbReference type="ARBA" id="ARBA00022759"/>
    </source>
</evidence>
<feature type="region of interest" description="Disordered" evidence="6">
    <location>
        <begin position="1"/>
        <end position="20"/>
    </location>
</feature>
<dbReference type="Proteomes" id="UP000023268">
    <property type="component" value="Unassembled WGS sequence"/>
</dbReference>
<dbReference type="RefSeq" id="WP_081767088.1">
    <property type="nucleotide sequence ID" value="NZ_JEMG01000001.1"/>
</dbReference>
<dbReference type="PANTHER" id="PTHR30636:SF3">
    <property type="entry name" value="UPF0701 PROTEIN YICC"/>
    <property type="match status" value="1"/>
</dbReference>
<reference evidence="9 10" key="1">
    <citation type="submission" date="2014-02" db="EMBL/GenBank/DDBJ databases">
        <title>Draft Genome of Hylemonella gracilis isolated from the Niagara River.</title>
        <authorList>
            <person name="Pawlowski D.R."/>
            <person name="Koudelka G.B."/>
        </authorList>
    </citation>
    <scope>NUCLEOTIDE SEQUENCE [LARGE SCALE GENOMIC DNA]</scope>
    <source>
        <strain evidence="9 10">Niagara R</strain>
    </source>
</reference>
<dbReference type="AlphaFoldDB" id="A0A016XFX4"/>
<dbReference type="PANTHER" id="PTHR30636">
    <property type="entry name" value="UPF0701 PROTEIN YICC"/>
    <property type="match status" value="1"/>
</dbReference>
<feature type="domain" description="Endoribonuclease YicC-like C-terminal" evidence="8">
    <location>
        <begin position="207"/>
        <end position="329"/>
    </location>
</feature>
<evidence type="ECO:0008006" key="11">
    <source>
        <dbReference type="Google" id="ProtNLM"/>
    </source>
</evidence>
<dbReference type="eggNOG" id="COG1561">
    <property type="taxonomic scope" value="Bacteria"/>
</dbReference>
<dbReference type="OrthoDB" id="9771229at2"/>
<evidence type="ECO:0000313" key="9">
    <source>
        <dbReference type="EMBL" id="EYC50462.1"/>
    </source>
</evidence>
<evidence type="ECO:0000256" key="2">
    <source>
        <dbReference type="ARBA" id="ARBA00022722"/>
    </source>
</evidence>
<protein>
    <recommendedName>
        <fullName evidence="11">YicC family protein</fullName>
    </recommendedName>
</protein>
<keyword evidence="2" id="KW-0540">Nuclease</keyword>
<comment type="cofactor">
    <cofactor evidence="1">
        <name>a divalent metal cation</name>
        <dbReference type="ChEBI" id="CHEBI:60240"/>
    </cofactor>
</comment>
<keyword evidence="3" id="KW-0255">Endonuclease</keyword>
<dbReference type="GO" id="GO:0004521">
    <property type="term" value="F:RNA endonuclease activity"/>
    <property type="evidence" value="ECO:0007669"/>
    <property type="project" value="InterPro"/>
</dbReference>
<evidence type="ECO:0000259" key="7">
    <source>
        <dbReference type="Pfam" id="PF03755"/>
    </source>
</evidence>
<comment type="similarity">
    <text evidence="5">Belongs to the YicC/YloC family.</text>
</comment>
<gene>
    <name evidence="9" type="ORF">AZ34_04905</name>
</gene>
<dbReference type="Pfam" id="PF08340">
    <property type="entry name" value="YicC-like_C"/>
    <property type="match status" value="1"/>
</dbReference>
<accession>A0A016XFX4</accession>